<name>A0A3Q9BRT0_9BURK</name>
<dbReference type="KEGG" id="upv:EJN92_14015"/>
<proteinExistence type="predicted"/>
<reference evidence="1 2" key="1">
    <citation type="journal article" date="2011" name="Int. J. Syst. Evol. Microbiol.">
        <title>Description of Undibacterium oligocarboniphilum sp. nov., isolated from purified water, and Undibacterium pigrum strain CCUG 49012 as the type strain of Undibacterium parvum sp. nov., and emended descriptions of the genus Undibacterium and the species Undibacterium pigrum.</title>
        <authorList>
            <person name="Eder W."/>
            <person name="Wanner G."/>
            <person name="Ludwig W."/>
            <person name="Busse H.J."/>
            <person name="Ziemke-Kageler F."/>
            <person name="Lang E."/>
        </authorList>
    </citation>
    <scope>NUCLEOTIDE SEQUENCE [LARGE SCALE GENOMIC DNA]</scope>
    <source>
        <strain evidence="1 2">DSM 23061</strain>
    </source>
</reference>
<gene>
    <name evidence="1" type="ORF">EJN92_14015</name>
</gene>
<dbReference type="RefSeq" id="WP_126128393.1">
    <property type="nucleotide sequence ID" value="NZ_CP034464.1"/>
</dbReference>
<dbReference type="Proteomes" id="UP000275663">
    <property type="component" value="Chromosome"/>
</dbReference>
<organism evidence="1 2">
    <name type="scientific">Undibacterium parvum</name>
    <dbReference type="NCBI Taxonomy" id="401471"/>
    <lineage>
        <taxon>Bacteria</taxon>
        <taxon>Pseudomonadati</taxon>
        <taxon>Pseudomonadota</taxon>
        <taxon>Betaproteobacteria</taxon>
        <taxon>Burkholderiales</taxon>
        <taxon>Oxalobacteraceae</taxon>
        <taxon>Undibacterium</taxon>
    </lineage>
</organism>
<protein>
    <submittedName>
        <fullName evidence="1">Uncharacterized protein</fullName>
    </submittedName>
</protein>
<evidence type="ECO:0000313" key="2">
    <source>
        <dbReference type="Proteomes" id="UP000275663"/>
    </source>
</evidence>
<keyword evidence="2" id="KW-1185">Reference proteome</keyword>
<dbReference type="EMBL" id="CP034464">
    <property type="protein sequence ID" value="AZP13017.1"/>
    <property type="molecule type" value="Genomic_DNA"/>
</dbReference>
<dbReference type="AlphaFoldDB" id="A0A3Q9BRT0"/>
<evidence type="ECO:0000313" key="1">
    <source>
        <dbReference type="EMBL" id="AZP13017.1"/>
    </source>
</evidence>
<sequence length="63" mass="7410">MISFESDNQNHMPKLFLHMPEIHDVPARYDFTIGDISKNGNDFFKNLLLERIKPQREILIPAI</sequence>
<accession>A0A3Q9BRT0</accession>